<accession>A0A210Q1B6</accession>
<dbReference type="Proteomes" id="UP000242188">
    <property type="component" value="Unassembled WGS sequence"/>
</dbReference>
<reference evidence="15 16" key="1">
    <citation type="journal article" date="2017" name="Nat. Ecol. Evol.">
        <title>Scallop genome provides insights into evolution of bilaterian karyotype and development.</title>
        <authorList>
            <person name="Wang S."/>
            <person name="Zhang J."/>
            <person name="Jiao W."/>
            <person name="Li J."/>
            <person name="Xun X."/>
            <person name="Sun Y."/>
            <person name="Guo X."/>
            <person name="Huan P."/>
            <person name="Dong B."/>
            <person name="Zhang L."/>
            <person name="Hu X."/>
            <person name="Sun X."/>
            <person name="Wang J."/>
            <person name="Zhao C."/>
            <person name="Wang Y."/>
            <person name="Wang D."/>
            <person name="Huang X."/>
            <person name="Wang R."/>
            <person name="Lv J."/>
            <person name="Li Y."/>
            <person name="Zhang Z."/>
            <person name="Liu B."/>
            <person name="Lu W."/>
            <person name="Hui Y."/>
            <person name="Liang J."/>
            <person name="Zhou Z."/>
            <person name="Hou R."/>
            <person name="Li X."/>
            <person name="Liu Y."/>
            <person name="Li H."/>
            <person name="Ning X."/>
            <person name="Lin Y."/>
            <person name="Zhao L."/>
            <person name="Xing Q."/>
            <person name="Dou J."/>
            <person name="Li Y."/>
            <person name="Mao J."/>
            <person name="Guo H."/>
            <person name="Dou H."/>
            <person name="Li T."/>
            <person name="Mu C."/>
            <person name="Jiang W."/>
            <person name="Fu Q."/>
            <person name="Fu X."/>
            <person name="Miao Y."/>
            <person name="Liu J."/>
            <person name="Yu Q."/>
            <person name="Li R."/>
            <person name="Liao H."/>
            <person name="Li X."/>
            <person name="Kong Y."/>
            <person name="Jiang Z."/>
            <person name="Chourrout D."/>
            <person name="Li R."/>
            <person name="Bao Z."/>
        </authorList>
    </citation>
    <scope>NUCLEOTIDE SEQUENCE [LARGE SCALE GENOMIC DNA]</scope>
    <source>
        <strain evidence="15 16">PY_sf001</strain>
    </source>
</reference>
<dbReference type="Pfam" id="PF00069">
    <property type="entry name" value="Pkinase"/>
    <property type="match status" value="1"/>
</dbReference>
<evidence type="ECO:0000313" key="16">
    <source>
        <dbReference type="Proteomes" id="UP000242188"/>
    </source>
</evidence>
<dbReference type="PANTHER" id="PTHR43895:SF164">
    <property type="entry name" value="CALCIUM_CALMODULIN-DEPENDENT PROTEIN KINASE KINASE"/>
    <property type="match status" value="1"/>
</dbReference>
<comment type="subcellular location">
    <subcellularLocation>
        <location evidence="1">Cytoplasm</location>
    </subcellularLocation>
</comment>
<dbReference type="SMR" id="A0A210Q1B6"/>
<dbReference type="EC" id="2.7.11.17" evidence="2"/>
<dbReference type="InterPro" id="IPR017441">
    <property type="entry name" value="Protein_kinase_ATP_BS"/>
</dbReference>
<evidence type="ECO:0000256" key="11">
    <source>
        <dbReference type="ARBA" id="ARBA00047430"/>
    </source>
</evidence>
<dbReference type="InterPro" id="IPR011009">
    <property type="entry name" value="Kinase-like_dom_sf"/>
</dbReference>
<keyword evidence="8 12" id="KW-0067">ATP-binding</keyword>
<keyword evidence="7 15" id="KW-0418">Kinase</keyword>
<keyword evidence="16" id="KW-1185">Reference proteome</keyword>
<feature type="compositionally biased region" description="Polar residues" evidence="13">
    <location>
        <begin position="106"/>
        <end position="136"/>
    </location>
</feature>
<feature type="region of interest" description="Disordered" evidence="13">
    <location>
        <begin position="106"/>
        <end position="154"/>
    </location>
</feature>
<dbReference type="PROSITE" id="PS00108">
    <property type="entry name" value="PROTEIN_KINASE_ST"/>
    <property type="match status" value="1"/>
</dbReference>
<proteinExistence type="predicted"/>
<dbReference type="Gene3D" id="3.30.200.20">
    <property type="entry name" value="Phosphorylase Kinase, domain 1"/>
    <property type="match status" value="1"/>
</dbReference>
<evidence type="ECO:0000256" key="6">
    <source>
        <dbReference type="ARBA" id="ARBA00022741"/>
    </source>
</evidence>
<feature type="compositionally biased region" description="Polar residues" evidence="13">
    <location>
        <begin position="212"/>
        <end position="226"/>
    </location>
</feature>
<dbReference type="PROSITE" id="PS00107">
    <property type="entry name" value="PROTEIN_KINASE_ATP"/>
    <property type="match status" value="1"/>
</dbReference>
<dbReference type="GO" id="GO:0004683">
    <property type="term" value="F:calcium/calmodulin-dependent protein kinase activity"/>
    <property type="evidence" value="ECO:0007669"/>
    <property type="project" value="UniProtKB-EC"/>
</dbReference>
<evidence type="ECO:0000256" key="1">
    <source>
        <dbReference type="ARBA" id="ARBA00004496"/>
    </source>
</evidence>
<evidence type="ECO:0000256" key="2">
    <source>
        <dbReference type="ARBA" id="ARBA00012434"/>
    </source>
</evidence>
<evidence type="ECO:0000256" key="3">
    <source>
        <dbReference type="ARBA" id="ARBA00022490"/>
    </source>
</evidence>
<dbReference type="PANTHER" id="PTHR43895">
    <property type="entry name" value="CALCIUM/CALMODULIN-DEPENDENT PROTEIN KINASE KINASE-RELATED"/>
    <property type="match status" value="1"/>
</dbReference>
<dbReference type="AlphaFoldDB" id="A0A210Q1B6"/>
<evidence type="ECO:0000256" key="13">
    <source>
        <dbReference type="SAM" id="MobiDB-lite"/>
    </source>
</evidence>
<evidence type="ECO:0000256" key="8">
    <source>
        <dbReference type="ARBA" id="ARBA00022840"/>
    </source>
</evidence>
<evidence type="ECO:0000256" key="7">
    <source>
        <dbReference type="ARBA" id="ARBA00022777"/>
    </source>
</evidence>
<comment type="caution">
    <text evidence="15">The sequence shown here is derived from an EMBL/GenBank/DDBJ whole genome shotgun (WGS) entry which is preliminary data.</text>
</comment>
<dbReference type="FunFam" id="1.10.510.10:FF:000571">
    <property type="entry name" value="Maternal embryonic leucine zipper kinase"/>
    <property type="match status" value="1"/>
</dbReference>
<comment type="catalytic activity">
    <reaction evidence="11">
        <text>L-seryl-[protein] + ATP = O-phospho-L-seryl-[protein] + ADP + H(+)</text>
        <dbReference type="Rhea" id="RHEA:17989"/>
        <dbReference type="Rhea" id="RHEA-COMP:9863"/>
        <dbReference type="Rhea" id="RHEA-COMP:11604"/>
        <dbReference type="ChEBI" id="CHEBI:15378"/>
        <dbReference type="ChEBI" id="CHEBI:29999"/>
        <dbReference type="ChEBI" id="CHEBI:30616"/>
        <dbReference type="ChEBI" id="CHEBI:83421"/>
        <dbReference type="ChEBI" id="CHEBI:456216"/>
        <dbReference type="EC" id="2.7.11.17"/>
    </reaction>
</comment>
<evidence type="ECO:0000256" key="9">
    <source>
        <dbReference type="ARBA" id="ARBA00022860"/>
    </source>
</evidence>
<evidence type="ECO:0000313" key="15">
    <source>
        <dbReference type="EMBL" id="OWF42544.1"/>
    </source>
</evidence>
<feature type="region of interest" description="Disordered" evidence="13">
    <location>
        <begin position="624"/>
        <end position="646"/>
    </location>
</feature>
<keyword evidence="9" id="KW-0112">Calmodulin-binding</keyword>
<sequence>MAQMKTWKSSFWTDRDALSTQTSVSVKTLRRLFERKCRLEQGQDQEPNTSGYNSQESRYDSAVTSTDPWSRREVKVAGDNKGVGHTFTAQDKENVELSATKYRTLTENGATSQYSKSPLTQKSSNPASDSGRSLNNDGDERLQSALKDDTVTRTGSRLGRQLRISSLTDATGHLYVPDTPPHSLAHLSESSSKGDNNNSSSEIDPSTVAGKSVNQNETPISSVTNKHTPKIVYSHSEDNCNVERPSHKTLQHSPYSSPNASPRLKRRPTMETRRVSISDVDGFVQLNQYQLKTEIGKGSYGIVKLAYNEEEDFNYAMKILSKKRLMKKAGFCRRPPARDGKPVTHPPNPLERVYREIAILKKLDHPNIVRLIEVLDDPEEDNLYMVFELLEKGEVLEVPTPTPLSEDMAWKYFRDIIVGIEYLHYQKIIHRDIKPSNLLLGDDGHVKIADFGVSNEFTGTDISLTSTAGTPAFSAPETLKDGKEEFLGKALDIWAMGITLYSLVYGQVPFPPKDDYIMGLHRRILNDPVTFPSVPTLSEQMKDLIVKMLEKDPNNRILLSDIKEHPWVTKDGEFPLPTEEENCILVTVTQEDINNVVKHVPKIETVILVKSILKHKSFRNPYRDKSHVKEEFQKGRSHSAPDSFHDVMKRKISSEARVDSTLEEDS</sequence>
<dbReference type="SUPFAM" id="SSF56112">
    <property type="entry name" value="Protein kinase-like (PK-like)"/>
    <property type="match status" value="1"/>
</dbReference>
<comment type="catalytic activity">
    <reaction evidence="10">
        <text>L-threonyl-[protein] + ATP = O-phospho-L-threonyl-[protein] + ADP + H(+)</text>
        <dbReference type="Rhea" id="RHEA:46608"/>
        <dbReference type="Rhea" id="RHEA-COMP:11060"/>
        <dbReference type="Rhea" id="RHEA-COMP:11605"/>
        <dbReference type="ChEBI" id="CHEBI:15378"/>
        <dbReference type="ChEBI" id="CHEBI:30013"/>
        <dbReference type="ChEBI" id="CHEBI:30616"/>
        <dbReference type="ChEBI" id="CHEBI:61977"/>
        <dbReference type="ChEBI" id="CHEBI:456216"/>
        <dbReference type="EC" id="2.7.11.17"/>
    </reaction>
</comment>
<dbReference type="InterPro" id="IPR008271">
    <property type="entry name" value="Ser/Thr_kinase_AS"/>
</dbReference>
<feature type="compositionally biased region" description="Basic and acidic residues" evidence="13">
    <location>
        <begin position="69"/>
        <end position="78"/>
    </location>
</feature>
<keyword evidence="6 12" id="KW-0547">Nucleotide-binding</keyword>
<keyword evidence="3" id="KW-0963">Cytoplasm</keyword>
<dbReference type="SMART" id="SM00220">
    <property type="entry name" value="S_TKc"/>
    <property type="match status" value="1"/>
</dbReference>
<feature type="compositionally biased region" description="Basic and acidic residues" evidence="13">
    <location>
        <begin position="624"/>
        <end position="634"/>
    </location>
</feature>
<dbReference type="PROSITE" id="PS50011">
    <property type="entry name" value="PROTEIN_KINASE_DOM"/>
    <property type="match status" value="1"/>
</dbReference>
<evidence type="ECO:0000256" key="12">
    <source>
        <dbReference type="PROSITE-ProRule" id="PRU10141"/>
    </source>
</evidence>
<dbReference type="EMBL" id="NEDP02005262">
    <property type="protein sequence ID" value="OWF42544.1"/>
    <property type="molecule type" value="Genomic_DNA"/>
</dbReference>
<evidence type="ECO:0000256" key="5">
    <source>
        <dbReference type="ARBA" id="ARBA00022679"/>
    </source>
</evidence>
<keyword evidence="4" id="KW-0723">Serine/threonine-protein kinase</keyword>
<evidence type="ECO:0000256" key="10">
    <source>
        <dbReference type="ARBA" id="ARBA00047307"/>
    </source>
</evidence>
<keyword evidence="5" id="KW-0808">Transferase</keyword>
<dbReference type="GO" id="GO:0005516">
    <property type="term" value="F:calmodulin binding"/>
    <property type="evidence" value="ECO:0007669"/>
    <property type="project" value="UniProtKB-KW"/>
</dbReference>
<dbReference type="FunFam" id="3.30.200.20:FF:000429">
    <property type="entry name" value="Calcium/calmodulin-dependent protein kinase kinase"/>
    <property type="match status" value="1"/>
</dbReference>
<dbReference type="Gene3D" id="1.10.510.10">
    <property type="entry name" value="Transferase(Phosphotransferase) domain 1"/>
    <property type="match status" value="1"/>
</dbReference>
<feature type="compositionally biased region" description="Basic and acidic residues" evidence="13">
    <location>
        <begin position="138"/>
        <end position="151"/>
    </location>
</feature>
<feature type="compositionally biased region" description="Polar residues" evidence="13">
    <location>
        <begin position="251"/>
        <end position="260"/>
    </location>
</feature>
<feature type="domain" description="Protein kinase" evidence="14">
    <location>
        <begin position="289"/>
        <end position="568"/>
    </location>
</feature>
<name>A0A210Q1B6_MIZYE</name>
<dbReference type="GO" id="GO:0005737">
    <property type="term" value="C:cytoplasm"/>
    <property type="evidence" value="ECO:0007669"/>
    <property type="project" value="UniProtKB-SubCell"/>
</dbReference>
<feature type="binding site" evidence="12">
    <location>
        <position position="318"/>
    </location>
    <ligand>
        <name>ATP</name>
        <dbReference type="ChEBI" id="CHEBI:30616"/>
    </ligand>
</feature>
<protein>
    <recommendedName>
        <fullName evidence="2">calcium/calmodulin-dependent protein kinase</fullName>
        <ecNumber evidence="2">2.7.11.17</ecNumber>
    </recommendedName>
</protein>
<organism evidence="15 16">
    <name type="scientific">Mizuhopecten yessoensis</name>
    <name type="common">Japanese scallop</name>
    <name type="synonym">Patinopecten yessoensis</name>
    <dbReference type="NCBI Taxonomy" id="6573"/>
    <lineage>
        <taxon>Eukaryota</taxon>
        <taxon>Metazoa</taxon>
        <taxon>Spiralia</taxon>
        <taxon>Lophotrochozoa</taxon>
        <taxon>Mollusca</taxon>
        <taxon>Bivalvia</taxon>
        <taxon>Autobranchia</taxon>
        <taxon>Pteriomorphia</taxon>
        <taxon>Pectinida</taxon>
        <taxon>Pectinoidea</taxon>
        <taxon>Pectinidae</taxon>
        <taxon>Mizuhopecten</taxon>
    </lineage>
</organism>
<dbReference type="OrthoDB" id="68483at2759"/>
<dbReference type="STRING" id="6573.A0A210Q1B6"/>
<gene>
    <name evidence="15" type="ORF">KP79_PYT06573</name>
</gene>
<evidence type="ECO:0000256" key="4">
    <source>
        <dbReference type="ARBA" id="ARBA00022527"/>
    </source>
</evidence>
<dbReference type="CDD" id="cd14118">
    <property type="entry name" value="STKc_CAMKK"/>
    <property type="match status" value="1"/>
</dbReference>
<feature type="compositionally biased region" description="Polar residues" evidence="13">
    <location>
        <begin position="42"/>
        <end position="68"/>
    </location>
</feature>
<evidence type="ECO:0000259" key="14">
    <source>
        <dbReference type="PROSITE" id="PS50011"/>
    </source>
</evidence>
<feature type="region of interest" description="Disordered" evidence="13">
    <location>
        <begin position="40"/>
        <end position="89"/>
    </location>
</feature>
<feature type="region of interest" description="Disordered" evidence="13">
    <location>
        <begin position="172"/>
        <end position="270"/>
    </location>
</feature>
<dbReference type="GO" id="GO:0061762">
    <property type="term" value="P:CAMKK-AMPK signaling cascade"/>
    <property type="evidence" value="ECO:0007669"/>
    <property type="project" value="TreeGrafter"/>
</dbReference>
<feature type="compositionally biased region" description="Low complexity" evidence="13">
    <location>
        <begin position="188"/>
        <end position="201"/>
    </location>
</feature>
<dbReference type="GO" id="GO:0005634">
    <property type="term" value="C:nucleus"/>
    <property type="evidence" value="ECO:0007669"/>
    <property type="project" value="UniProtKB-ARBA"/>
</dbReference>
<dbReference type="GO" id="GO:0005524">
    <property type="term" value="F:ATP binding"/>
    <property type="evidence" value="ECO:0007669"/>
    <property type="project" value="UniProtKB-UniRule"/>
</dbReference>
<dbReference type="InterPro" id="IPR000719">
    <property type="entry name" value="Prot_kinase_dom"/>
</dbReference>